<evidence type="ECO:0000256" key="2">
    <source>
        <dbReference type="ARBA" id="ARBA00022438"/>
    </source>
</evidence>
<dbReference type="GO" id="GO:0046872">
    <property type="term" value="F:metal ion binding"/>
    <property type="evidence" value="ECO:0007669"/>
    <property type="project" value="UniProtKB-KW"/>
</dbReference>
<evidence type="ECO:0008006" key="7">
    <source>
        <dbReference type="Google" id="ProtNLM"/>
    </source>
</evidence>
<keyword evidence="3" id="KW-0645">Protease</keyword>
<evidence type="ECO:0000256" key="1">
    <source>
        <dbReference type="ARBA" id="ARBA00006272"/>
    </source>
</evidence>
<sequence>VTVDREQLLKHLEPLLLAHAPSGSETEVDQLMEQFIPSALPLKTWQDGADSIVYHFPGRDRDTPAIAVTAHKDEISMIIKCVEDDGRVRVQPIGGLHPWAVGEAPVEILATETVRGVLSVGSKHVSHLSPAGPLKEGTQL</sequence>
<dbReference type="Gene3D" id="2.40.30.40">
    <property type="entry name" value="Peptidase M42, domain 2"/>
    <property type="match status" value="1"/>
</dbReference>
<proteinExistence type="inferred from homology"/>
<protein>
    <recommendedName>
        <fullName evidence="7">Peptidase M42</fullName>
    </recommendedName>
</protein>
<dbReference type="InterPro" id="IPR051464">
    <property type="entry name" value="Peptidase_M42_aminopept"/>
</dbReference>
<keyword evidence="5" id="KW-0378">Hydrolase</keyword>
<dbReference type="GO" id="GO:0006508">
    <property type="term" value="P:proteolysis"/>
    <property type="evidence" value="ECO:0007669"/>
    <property type="project" value="UniProtKB-KW"/>
</dbReference>
<feature type="non-terminal residue" evidence="6">
    <location>
        <position position="1"/>
    </location>
</feature>
<keyword evidence="4" id="KW-0479">Metal-binding</keyword>
<dbReference type="InterPro" id="IPR023367">
    <property type="entry name" value="Peptidase_M42_dom2"/>
</dbReference>
<dbReference type="InterPro" id="IPR008007">
    <property type="entry name" value="Peptidase_M42"/>
</dbReference>
<dbReference type="Pfam" id="PF05343">
    <property type="entry name" value="Peptidase_M42"/>
    <property type="match status" value="1"/>
</dbReference>
<gene>
    <name evidence="6" type="ORF">METZ01_LOCUS369897</name>
</gene>
<feature type="non-terminal residue" evidence="6">
    <location>
        <position position="140"/>
    </location>
</feature>
<evidence type="ECO:0000313" key="6">
    <source>
        <dbReference type="EMBL" id="SVD17043.1"/>
    </source>
</evidence>
<dbReference type="PANTHER" id="PTHR32481:SF0">
    <property type="entry name" value="AMINOPEPTIDASE YPDE-RELATED"/>
    <property type="match status" value="1"/>
</dbReference>
<keyword evidence="2" id="KW-0031">Aminopeptidase</keyword>
<dbReference type="AlphaFoldDB" id="A0A382T4W6"/>
<dbReference type="GO" id="GO:0004177">
    <property type="term" value="F:aminopeptidase activity"/>
    <property type="evidence" value="ECO:0007669"/>
    <property type="project" value="UniProtKB-KW"/>
</dbReference>
<organism evidence="6">
    <name type="scientific">marine metagenome</name>
    <dbReference type="NCBI Taxonomy" id="408172"/>
    <lineage>
        <taxon>unclassified sequences</taxon>
        <taxon>metagenomes</taxon>
        <taxon>ecological metagenomes</taxon>
    </lineage>
</organism>
<evidence type="ECO:0000256" key="4">
    <source>
        <dbReference type="ARBA" id="ARBA00022723"/>
    </source>
</evidence>
<comment type="similarity">
    <text evidence="1">Belongs to the peptidase M42 family.</text>
</comment>
<dbReference type="SUPFAM" id="SSF101821">
    <property type="entry name" value="Aminopeptidase/glucanase lid domain"/>
    <property type="match status" value="1"/>
</dbReference>
<dbReference type="PANTHER" id="PTHR32481">
    <property type="entry name" value="AMINOPEPTIDASE"/>
    <property type="match status" value="1"/>
</dbReference>
<dbReference type="EMBL" id="UINC01133861">
    <property type="protein sequence ID" value="SVD17043.1"/>
    <property type="molecule type" value="Genomic_DNA"/>
</dbReference>
<reference evidence="6" key="1">
    <citation type="submission" date="2018-05" db="EMBL/GenBank/DDBJ databases">
        <authorList>
            <person name="Lanie J.A."/>
            <person name="Ng W.-L."/>
            <person name="Kazmierczak K.M."/>
            <person name="Andrzejewski T.M."/>
            <person name="Davidsen T.M."/>
            <person name="Wayne K.J."/>
            <person name="Tettelin H."/>
            <person name="Glass J.I."/>
            <person name="Rusch D."/>
            <person name="Podicherti R."/>
            <person name="Tsui H.-C.T."/>
            <person name="Winkler M.E."/>
        </authorList>
    </citation>
    <scope>NUCLEOTIDE SEQUENCE</scope>
</reference>
<evidence type="ECO:0000256" key="3">
    <source>
        <dbReference type="ARBA" id="ARBA00022670"/>
    </source>
</evidence>
<evidence type="ECO:0000256" key="5">
    <source>
        <dbReference type="ARBA" id="ARBA00022801"/>
    </source>
</evidence>
<accession>A0A382T4W6</accession>
<dbReference type="SUPFAM" id="SSF53187">
    <property type="entry name" value="Zn-dependent exopeptidases"/>
    <property type="match status" value="1"/>
</dbReference>
<name>A0A382T4W6_9ZZZZ</name>